<dbReference type="Proteomes" id="UP000019116">
    <property type="component" value="Chromosome 3D"/>
</dbReference>
<proteinExistence type="predicted"/>
<dbReference type="AlphaFoldDB" id="A0A3B6GMV2"/>
<evidence type="ECO:0000256" key="3">
    <source>
        <dbReference type="ARBA" id="ARBA00022833"/>
    </source>
</evidence>
<feature type="domain" description="GRF-type" evidence="5">
    <location>
        <begin position="10"/>
        <end position="51"/>
    </location>
</feature>
<dbReference type="Gramene" id="TraesCS3D03G0157600.1">
    <property type="protein sequence ID" value="TraesCS3D03G0157600.1.CDS"/>
    <property type="gene ID" value="TraesCS3D03G0157600"/>
</dbReference>
<dbReference type="OMA" id="CPLKEDQ"/>
<accession>A0A3B6GMV2</accession>
<evidence type="ECO:0000259" key="5">
    <source>
        <dbReference type="Pfam" id="PF06839"/>
    </source>
</evidence>
<dbReference type="PANTHER" id="PTHR35163">
    <property type="entry name" value="OS02G0467300 PROTEIN"/>
    <property type="match status" value="1"/>
</dbReference>
<dbReference type="SMR" id="A0A3B6GMV2"/>
<organism evidence="6">
    <name type="scientific">Triticum aestivum</name>
    <name type="common">Wheat</name>
    <dbReference type="NCBI Taxonomy" id="4565"/>
    <lineage>
        <taxon>Eukaryota</taxon>
        <taxon>Viridiplantae</taxon>
        <taxon>Streptophyta</taxon>
        <taxon>Embryophyta</taxon>
        <taxon>Tracheophyta</taxon>
        <taxon>Spermatophyta</taxon>
        <taxon>Magnoliopsida</taxon>
        <taxon>Liliopsida</taxon>
        <taxon>Poales</taxon>
        <taxon>Poaceae</taxon>
        <taxon>BOP clade</taxon>
        <taxon>Pooideae</taxon>
        <taxon>Triticodae</taxon>
        <taxon>Triticeae</taxon>
        <taxon>Triticinae</taxon>
        <taxon>Triticum</taxon>
    </lineage>
</organism>
<dbReference type="Gramene" id="TraesCS3D02G080200.1">
    <property type="protein sequence ID" value="TraesCS3D02G080200.1"/>
    <property type="gene ID" value="TraesCS3D02G080200"/>
</dbReference>
<reference evidence="6" key="1">
    <citation type="submission" date="2018-08" db="EMBL/GenBank/DDBJ databases">
        <authorList>
            <person name="Rossello M."/>
        </authorList>
    </citation>
    <scope>NUCLEOTIDE SEQUENCE [LARGE SCALE GENOMIC DNA]</scope>
    <source>
        <strain evidence="6">cv. Chinese Spring</strain>
    </source>
</reference>
<keyword evidence="2" id="KW-0863">Zinc-finger</keyword>
<evidence type="ECO:0000313" key="7">
    <source>
        <dbReference type="Proteomes" id="UP000019116"/>
    </source>
</evidence>
<name>A0A3B6GMV2_WHEAT</name>
<dbReference type="Pfam" id="PF06839">
    <property type="entry name" value="Zn_ribbon_GRF"/>
    <property type="match status" value="1"/>
</dbReference>
<reference evidence="6" key="2">
    <citation type="submission" date="2018-10" db="UniProtKB">
        <authorList>
            <consortium name="EnsemblPlants"/>
        </authorList>
    </citation>
    <scope>IDENTIFICATION</scope>
</reference>
<feature type="coiled-coil region" evidence="4">
    <location>
        <begin position="195"/>
        <end position="229"/>
    </location>
</feature>
<dbReference type="GO" id="GO:0008270">
    <property type="term" value="F:zinc ion binding"/>
    <property type="evidence" value="ECO:0007669"/>
    <property type="project" value="UniProtKB-KW"/>
</dbReference>
<sequence>MGIETGTIVPCEQHGLPCERRVAFEGFETGKRFLACPLKEGQNCGSIQWVDPEWPPTMQNALLKLWKMYQDSKSDRRKDNLESSLTIHHLTEEKNKLEDNYDKLVEDVHELLNAQEDRMLDFRYLQSKSAEERNAEVTNSVVSDMKTEMEKKEAEIFKLQGKYEVLMNLTKAQGTVIRNLKFNHLKEKEVLSADMRNLQFQVVELTVSVEKLTQENLKLKQDAELTQSQEKLTQENLQLKDHIGDMKKGHDKLIQENLQLKDHMGDLKKGHDKLTKDRAQLKLQIANLLKAEEKNKQKMKGIQAILDE</sequence>
<protein>
    <recommendedName>
        <fullName evidence="5">GRF-type domain-containing protein</fullName>
    </recommendedName>
</protein>
<evidence type="ECO:0000256" key="4">
    <source>
        <dbReference type="SAM" id="Coils"/>
    </source>
</evidence>
<evidence type="ECO:0000313" key="6">
    <source>
        <dbReference type="EnsemblPlants" id="TraesCS3D02G080200.1"/>
    </source>
</evidence>
<dbReference type="EnsemblPlants" id="TraesCS3D02G080200.1">
    <property type="protein sequence ID" value="TraesCS3D02G080200.1"/>
    <property type="gene ID" value="TraesCS3D02G080200"/>
</dbReference>
<keyword evidence="3" id="KW-0862">Zinc</keyword>
<evidence type="ECO:0000256" key="2">
    <source>
        <dbReference type="ARBA" id="ARBA00022771"/>
    </source>
</evidence>
<keyword evidence="1" id="KW-0479">Metal-binding</keyword>
<dbReference type="InterPro" id="IPR010666">
    <property type="entry name" value="Znf_GRF"/>
</dbReference>
<keyword evidence="4" id="KW-0175">Coiled coil</keyword>
<dbReference type="OrthoDB" id="2822301at2759"/>
<evidence type="ECO:0000256" key="1">
    <source>
        <dbReference type="ARBA" id="ARBA00022723"/>
    </source>
</evidence>
<keyword evidence="7" id="KW-1185">Reference proteome</keyword>
<feature type="coiled-coil region" evidence="4">
    <location>
        <begin position="87"/>
        <end position="114"/>
    </location>
</feature>
<dbReference type="PANTHER" id="PTHR35163:SF11">
    <property type="entry name" value="DUF4201 DOMAIN-CONTAINING PROTEIN"/>
    <property type="match status" value="1"/>
</dbReference>
<dbReference type="Gramene" id="TraesRN3D0100170100.1">
    <property type="protein sequence ID" value="TraesRN3D0100170100.1"/>
    <property type="gene ID" value="TraesRN3D0100170100"/>
</dbReference>